<feature type="transmembrane region" description="Helical" evidence="7">
    <location>
        <begin position="59"/>
        <end position="91"/>
    </location>
</feature>
<organism evidence="8 9">
    <name type="scientific">Paenibacillus cremeus</name>
    <dbReference type="NCBI Taxonomy" id="2163881"/>
    <lineage>
        <taxon>Bacteria</taxon>
        <taxon>Bacillati</taxon>
        <taxon>Bacillota</taxon>
        <taxon>Bacilli</taxon>
        <taxon>Bacillales</taxon>
        <taxon>Paenibacillaceae</taxon>
        <taxon>Paenibacillus</taxon>
    </lineage>
</organism>
<evidence type="ECO:0000256" key="2">
    <source>
        <dbReference type="ARBA" id="ARBA00022475"/>
    </source>
</evidence>
<evidence type="ECO:0000256" key="3">
    <source>
        <dbReference type="ARBA" id="ARBA00022692"/>
    </source>
</evidence>
<keyword evidence="5 7" id="KW-0472">Membrane</keyword>
<dbReference type="PANTHER" id="PTHR30509:SF27">
    <property type="entry name" value="UPF0421 PROTEIN YGAE"/>
    <property type="match status" value="1"/>
</dbReference>
<dbReference type="Proteomes" id="UP000317036">
    <property type="component" value="Unassembled WGS sequence"/>
</dbReference>
<dbReference type="EMBL" id="VNJI01000023">
    <property type="protein sequence ID" value="TVY08481.1"/>
    <property type="molecule type" value="Genomic_DNA"/>
</dbReference>
<dbReference type="RefSeq" id="WP_144849766.1">
    <property type="nucleotide sequence ID" value="NZ_VNJI01000023.1"/>
</dbReference>
<dbReference type="OrthoDB" id="1653617at2"/>
<keyword evidence="4 7" id="KW-1133">Transmembrane helix</keyword>
<evidence type="ECO:0000256" key="5">
    <source>
        <dbReference type="ARBA" id="ARBA00023136"/>
    </source>
</evidence>
<dbReference type="Pfam" id="PF06081">
    <property type="entry name" value="ArAE_1"/>
    <property type="match status" value="1"/>
</dbReference>
<keyword evidence="3 7" id="KW-0812">Transmembrane</keyword>
<feature type="transmembrane region" description="Helical" evidence="7">
    <location>
        <begin position="123"/>
        <end position="141"/>
    </location>
</feature>
<feature type="transmembrane region" description="Helical" evidence="7">
    <location>
        <begin position="12"/>
        <end position="39"/>
    </location>
</feature>
<evidence type="ECO:0000313" key="9">
    <source>
        <dbReference type="Proteomes" id="UP000317036"/>
    </source>
</evidence>
<proteinExistence type="predicted"/>
<comment type="subcellular location">
    <subcellularLocation>
        <location evidence="1">Cell membrane</location>
        <topology evidence="1">Multi-pass membrane protein</topology>
    </subcellularLocation>
</comment>
<dbReference type="InterPro" id="IPR010343">
    <property type="entry name" value="ArAE_1"/>
</dbReference>
<keyword evidence="9" id="KW-1185">Reference proteome</keyword>
<accession>A0A559K8M5</accession>
<feature type="coiled-coil region" evidence="6">
    <location>
        <begin position="181"/>
        <end position="208"/>
    </location>
</feature>
<name>A0A559K8M5_9BACL</name>
<reference evidence="8 9" key="1">
    <citation type="submission" date="2019-07" db="EMBL/GenBank/DDBJ databases">
        <authorList>
            <person name="Kim J."/>
        </authorList>
    </citation>
    <scope>NUCLEOTIDE SEQUENCE [LARGE SCALE GENOMIC DNA]</scope>
    <source>
        <strain evidence="8 9">JC52</strain>
    </source>
</reference>
<protein>
    <submittedName>
        <fullName evidence="8">Aromatic acid exporter family protein</fullName>
    </submittedName>
</protein>
<evidence type="ECO:0000256" key="4">
    <source>
        <dbReference type="ARBA" id="ARBA00022989"/>
    </source>
</evidence>
<dbReference type="PANTHER" id="PTHR30509">
    <property type="entry name" value="P-HYDROXYBENZOIC ACID EFFLUX PUMP SUBUNIT-RELATED"/>
    <property type="match status" value="1"/>
</dbReference>
<evidence type="ECO:0000313" key="8">
    <source>
        <dbReference type="EMBL" id="TVY08481.1"/>
    </source>
</evidence>
<gene>
    <name evidence="8" type="ORF">FPZ49_18795</name>
</gene>
<sequence>MASGARVWKTGIAVALALYISGWLNYSPPVIAAVAAIFAMQPSIYRSWRYFLEQLQTNVLGALLALAAGMFFSNNPMAIGIVCILVIIICLKMKMEETIGLTLITVVAVMEASSDFHFALNRFLLSLIGIGCACLINVIFFPPKPKVQFAAQIHTVFGKLSLLLRTVISDEMKESVFRVEKEGLRGALKALTDKYTLMEEEVQKLKKSKFSRVRQLVVYKQMLHTLYKGMSVLDAVEEHYFSAARNERIDAYFDGHLERLIKFHEHVMLKFDDKLKADTSEGGGLEAENEQFMKKLIDRYIEQPEGHLRLSVVAAAMYDYGHQTLRLDKLVDHSSGVETDEKEPVELLLETMKLK</sequence>
<keyword evidence="6" id="KW-0175">Coiled coil</keyword>
<evidence type="ECO:0000256" key="6">
    <source>
        <dbReference type="SAM" id="Coils"/>
    </source>
</evidence>
<evidence type="ECO:0000256" key="7">
    <source>
        <dbReference type="SAM" id="Phobius"/>
    </source>
</evidence>
<comment type="caution">
    <text evidence="8">The sequence shown here is derived from an EMBL/GenBank/DDBJ whole genome shotgun (WGS) entry which is preliminary data.</text>
</comment>
<evidence type="ECO:0000256" key="1">
    <source>
        <dbReference type="ARBA" id="ARBA00004651"/>
    </source>
</evidence>
<dbReference type="AlphaFoldDB" id="A0A559K8M5"/>
<dbReference type="GO" id="GO:0005886">
    <property type="term" value="C:plasma membrane"/>
    <property type="evidence" value="ECO:0007669"/>
    <property type="project" value="UniProtKB-SubCell"/>
</dbReference>
<keyword evidence="2" id="KW-1003">Cell membrane</keyword>